<evidence type="ECO:0008006" key="4">
    <source>
        <dbReference type="Google" id="ProtNLM"/>
    </source>
</evidence>
<reference evidence="2 3" key="1">
    <citation type="submission" date="2024-03" db="EMBL/GenBank/DDBJ databases">
        <title>Human intestinal bacterial collection.</title>
        <authorList>
            <person name="Pauvert C."/>
            <person name="Hitch T.C.A."/>
            <person name="Clavel T."/>
        </authorList>
    </citation>
    <scope>NUCLEOTIDE SEQUENCE [LARGE SCALE GENOMIC DNA]</scope>
    <source>
        <strain evidence="2 3">CLA-AP-H34</strain>
    </source>
</reference>
<feature type="signal peptide" evidence="1">
    <location>
        <begin position="1"/>
        <end position="24"/>
    </location>
</feature>
<name>A0ABV1EL32_9FIRM</name>
<keyword evidence="1" id="KW-0732">Signal</keyword>
<proteinExistence type="predicted"/>
<dbReference type="EMBL" id="JBBMFT010000001">
    <property type="protein sequence ID" value="MEQ2455283.1"/>
    <property type="molecule type" value="Genomic_DNA"/>
</dbReference>
<dbReference type="RefSeq" id="WP_349138980.1">
    <property type="nucleotide sequence ID" value="NZ_JBBMFT010000001.1"/>
</dbReference>
<accession>A0ABV1EL32</accession>
<feature type="chain" id="PRO_5047339813" description="Lipoprotein" evidence="1">
    <location>
        <begin position="25"/>
        <end position="209"/>
    </location>
</feature>
<evidence type="ECO:0000313" key="3">
    <source>
        <dbReference type="Proteomes" id="UP001440599"/>
    </source>
</evidence>
<dbReference type="Proteomes" id="UP001440599">
    <property type="component" value="Unassembled WGS sequence"/>
</dbReference>
<protein>
    <recommendedName>
        <fullName evidence="4">Lipoprotein</fullName>
    </recommendedName>
</protein>
<comment type="caution">
    <text evidence="2">The sequence shown here is derived from an EMBL/GenBank/DDBJ whole genome shotgun (WGS) entry which is preliminary data.</text>
</comment>
<evidence type="ECO:0000313" key="2">
    <source>
        <dbReference type="EMBL" id="MEQ2455283.1"/>
    </source>
</evidence>
<organism evidence="2 3">
    <name type="scientific">Flavonifractor hominis</name>
    <dbReference type="NCBI Taxonomy" id="3133178"/>
    <lineage>
        <taxon>Bacteria</taxon>
        <taxon>Bacillati</taxon>
        <taxon>Bacillota</taxon>
        <taxon>Clostridia</taxon>
        <taxon>Eubacteriales</taxon>
        <taxon>Oscillospiraceae</taxon>
        <taxon>Flavonifractor</taxon>
    </lineage>
</organism>
<sequence length="209" mass="22698">MRHRIGMSVLMMTLCLGLCACAPAGSENKAEQLAMEIRGEYLSMTECQSTVDITADYGQRVYEYSAQLTYTSGAEMVLTLTAPELVAGISARIQDGETTLEYDGIRVETGPLDEAGLSPVDAVPALLEYIKGGFIAECGMEETEEGGEQLRLICRDPEEEVGSGRECSLWFDPDSHALLGGEISQDGNVIVRCQFNAFHFSLPQENADP</sequence>
<keyword evidence="3" id="KW-1185">Reference proteome</keyword>
<evidence type="ECO:0000256" key="1">
    <source>
        <dbReference type="SAM" id="SignalP"/>
    </source>
</evidence>
<gene>
    <name evidence="2" type="ORF">WMO45_02015</name>
</gene>
<dbReference type="PROSITE" id="PS51257">
    <property type="entry name" value="PROKAR_LIPOPROTEIN"/>
    <property type="match status" value="1"/>
</dbReference>